<comment type="subcellular location">
    <subcellularLocation>
        <location evidence="9">Cell membrane</location>
        <topology evidence="9">Multi-pass membrane protein</topology>
    </subcellularLocation>
</comment>
<feature type="transmembrane region" description="Helical" evidence="9">
    <location>
        <begin position="100"/>
        <end position="120"/>
    </location>
</feature>
<evidence type="ECO:0000256" key="9">
    <source>
        <dbReference type="HAMAP-Rule" id="MF_00161"/>
    </source>
</evidence>
<name>A0A9D1EBH0_9FIRM</name>
<protein>
    <recommendedName>
        <fullName evidence="9">Lipoprotein signal peptidase</fullName>
        <ecNumber evidence="9">3.4.23.36</ecNumber>
    </recommendedName>
    <alternativeName>
        <fullName evidence="9">Prolipoprotein signal peptidase</fullName>
    </alternativeName>
    <alternativeName>
        <fullName evidence="9">Signal peptidase II</fullName>
        <shortName evidence="9">SPase II</shortName>
    </alternativeName>
</protein>
<dbReference type="GO" id="GO:0006508">
    <property type="term" value="P:proteolysis"/>
    <property type="evidence" value="ECO:0007669"/>
    <property type="project" value="UniProtKB-KW"/>
</dbReference>
<keyword evidence="8 9" id="KW-0472">Membrane</keyword>
<keyword evidence="4 9" id="KW-0812">Transmembrane</keyword>
<evidence type="ECO:0000256" key="1">
    <source>
        <dbReference type="ARBA" id="ARBA00006139"/>
    </source>
</evidence>
<comment type="caution">
    <text evidence="9">Lacks conserved residue(s) required for the propagation of feature annotation.</text>
</comment>
<evidence type="ECO:0000256" key="5">
    <source>
        <dbReference type="ARBA" id="ARBA00022750"/>
    </source>
</evidence>
<dbReference type="Pfam" id="PF01252">
    <property type="entry name" value="Peptidase_A8"/>
    <property type="match status" value="1"/>
</dbReference>
<evidence type="ECO:0000256" key="11">
    <source>
        <dbReference type="RuleBase" id="RU004181"/>
    </source>
</evidence>
<dbReference type="PRINTS" id="PR00781">
    <property type="entry name" value="LIPOSIGPTASE"/>
</dbReference>
<dbReference type="HAMAP" id="MF_00161">
    <property type="entry name" value="LspA"/>
    <property type="match status" value="1"/>
</dbReference>
<evidence type="ECO:0000313" key="12">
    <source>
        <dbReference type="EMBL" id="HIR71875.1"/>
    </source>
</evidence>
<sequence length="187" mass="21450">MKSAAGKRFFKIILGLLIVLVLVLSDQISKQAAVEHLKNSADLILIPGVLQLHYLENTGAAFSLLEGNMTLFYITTPILTLLLAYLYLRTPVRKRYLPLLAVYLFLIAGALGNLIDRILYRYVIDFIYFSLIDFPVFNVADIYVTCSIVVLFLLILFYFKDMDELTDLYRPGRRAREEERENGSKKD</sequence>
<feature type="active site" evidence="9">
    <location>
        <position position="125"/>
    </location>
</feature>
<evidence type="ECO:0000256" key="3">
    <source>
        <dbReference type="ARBA" id="ARBA00022670"/>
    </source>
</evidence>
<dbReference type="EMBL" id="DVHM01000189">
    <property type="protein sequence ID" value="HIR71875.1"/>
    <property type="molecule type" value="Genomic_DNA"/>
</dbReference>
<evidence type="ECO:0000256" key="7">
    <source>
        <dbReference type="ARBA" id="ARBA00022989"/>
    </source>
</evidence>
<organism evidence="12 13">
    <name type="scientific">Candidatus Pullilachnospira gallistercoris</name>
    <dbReference type="NCBI Taxonomy" id="2840911"/>
    <lineage>
        <taxon>Bacteria</taxon>
        <taxon>Bacillati</taxon>
        <taxon>Bacillota</taxon>
        <taxon>Clostridia</taxon>
        <taxon>Lachnospirales</taxon>
        <taxon>Lachnospiraceae</taxon>
        <taxon>Lachnospiraceae incertae sedis</taxon>
        <taxon>Candidatus Pullilachnospira</taxon>
    </lineage>
</organism>
<dbReference type="AlphaFoldDB" id="A0A9D1EBH0"/>
<feature type="active site" evidence="9">
    <location>
        <position position="141"/>
    </location>
</feature>
<comment type="catalytic activity">
    <reaction evidence="9 10">
        <text>Release of signal peptides from bacterial membrane prolipoproteins. Hydrolyzes -Xaa-Yaa-Zaa-|-(S,diacylglyceryl)Cys-, in which Xaa is hydrophobic (preferably Leu), and Yaa (Ala or Ser) and Zaa (Gly or Ala) have small, neutral side chains.</text>
        <dbReference type="EC" id="3.4.23.36"/>
    </reaction>
</comment>
<dbReference type="GO" id="GO:0005886">
    <property type="term" value="C:plasma membrane"/>
    <property type="evidence" value="ECO:0007669"/>
    <property type="project" value="UniProtKB-SubCell"/>
</dbReference>
<reference evidence="12" key="2">
    <citation type="journal article" date="2021" name="PeerJ">
        <title>Extensive microbial diversity within the chicken gut microbiome revealed by metagenomics and culture.</title>
        <authorList>
            <person name="Gilroy R."/>
            <person name="Ravi A."/>
            <person name="Getino M."/>
            <person name="Pursley I."/>
            <person name="Horton D.L."/>
            <person name="Alikhan N.F."/>
            <person name="Baker D."/>
            <person name="Gharbi K."/>
            <person name="Hall N."/>
            <person name="Watson M."/>
            <person name="Adriaenssens E.M."/>
            <person name="Foster-Nyarko E."/>
            <person name="Jarju S."/>
            <person name="Secka A."/>
            <person name="Antonio M."/>
            <person name="Oren A."/>
            <person name="Chaudhuri R.R."/>
            <person name="La Ragione R."/>
            <person name="Hildebrand F."/>
            <person name="Pallen M.J."/>
        </authorList>
    </citation>
    <scope>NUCLEOTIDE SEQUENCE</scope>
    <source>
        <strain evidence="12">ChiSjej5B23-6657</strain>
    </source>
</reference>
<dbReference type="GO" id="GO:0004190">
    <property type="term" value="F:aspartic-type endopeptidase activity"/>
    <property type="evidence" value="ECO:0007669"/>
    <property type="project" value="UniProtKB-UniRule"/>
</dbReference>
<dbReference type="NCBIfam" id="TIGR00077">
    <property type="entry name" value="lspA"/>
    <property type="match status" value="1"/>
</dbReference>
<comment type="caution">
    <text evidence="12">The sequence shown here is derived from an EMBL/GenBank/DDBJ whole genome shotgun (WGS) entry which is preliminary data.</text>
</comment>
<evidence type="ECO:0000256" key="8">
    <source>
        <dbReference type="ARBA" id="ARBA00023136"/>
    </source>
</evidence>
<evidence type="ECO:0000256" key="2">
    <source>
        <dbReference type="ARBA" id="ARBA00022475"/>
    </source>
</evidence>
<feature type="transmembrane region" description="Helical" evidence="9">
    <location>
        <begin position="140"/>
        <end position="159"/>
    </location>
</feature>
<comment type="similarity">
    <text evidence="1 9 11">Belongs to the peptidase A8 family.</text>
</comment>
<keyword evidence="2 9" id="KW-1003">Cell membrane</keyword>
<dbReference type="EC" id="3.4.23.36" evidence="9"/>
<gene>
    <name evidence="9 12" type="primary">lspA</name>
    <name evidence="12" type="ORF">IAA55_11435</name>
</gene>
<reference evidence="12" key="1">
    <citation type="submission" date="2020-10" db="EMBL/GenBank/DDBJ databases">
        <authorList>
            <person name="Gilroy R."/>
        </authorList>
    </citation>
    <scope>NUCLEOTIDE SEQUENCE</scope>
    <source>
        <strain evidence="12">ChiSjej5B23-6657</strain>
    </source>
</reference>
<keyword evidence="6 9" id="KW-0378">Hydrolase</keyword>
<proteinExistence type="inferred from homology"/>
<evidence type="ECO:0000313" key="13">
    <source>
        <dbReference type="Proteomes" id="UP000823912"/>
    </source>
</evidence>
<dbReference type="PANTHER" id="PTHR33695">
    <property type="entry name" value="LIPOPROTEIN SIGNAL PEPTIDASE"/>
    <property type="match status" value="1"/>
</dbReference>
<dbReference type="InterPro" id="IPR001872">
    <property type="entry name" value="Peptidase_A8"/>
</dbReference>
<dbReference type="PANTHER" id="PTHR33695:SF1">
    <property type="entry name" value="LIPOPROTEIN SIGNAL PEPTIDASE"/>
    <property type="match status" value="1"/>
</dbReference>
<accession>A0A9D1EBH0</accession>
<comment type="function">
    <text evidence="9 10">This protein specifically catalyzes the removal of signal peptides from prolipoproteins.</text>
</comment>
<evidence type="ECO:0000256" key="6">
    <source>
        <dbReference type="ARBA" id="ARBA00022801"/>
    </source>
</evidence>
<feature type="transmembrane region" description="Helical" evidence="9">
    <location>
        <begin position="70"/>
        <end position="88"/>
    </location>
</feature>
<keyword evidence="3 9" id="KW-0645">Protease</keyword>
<dbReference type="Proteomes" id="UP000823912">
    <property type="component" value="Unassembled WGS sequence"/>
</dbReference>
<evidence type="ECO:0000256" key="4">
    <source>
        <dbReference type="ARBA" id="ARBA00022692"/>
    </source>
</evidence>
<comment type="pathway">
    <text evidence="9">Protein modification; lipoprotein biosynthesis (signal peptide cleavage).</text>
</comment>
<dbReference type="PROSITE" id="PS00855">
    <property type="entry name" value="SPASE_II"/>
    <property type="match status" value="1"/>
</dbReference>
<evidence type="ECO:0000256" key="10">
    <source>
        <dbReference type="RuleBase" id="RU000594"/>
    </source>
</evidence>
<keyword evidence="5 9" id="KW-0064">Aspartyl protease</keyword>
<keyword evidence="7 9" id="KW-1133">Transmembrane helix</keyword>